<accession>K0RKR9</accession>
<evidence type="ECO:0000313" key="2">
    <source>
        <dbReference type="Proteomes" id="UP000266841"/>
    </source>
</evidence>
<organism evidence="1 2">
    <name type="scientific">Thalassiosira oceanica</name>
    <name type="common">Marine diatom</name>
    <dbReference type="NCBI Taxonomy" id="159749"/>
    <lineage>
        <taxon>Eukaryota</taxon>
        <taxon>Sar</taxon>
        <taxon>Stramenopiles</taxon>
        <taxon>Ochrophyta</taxon>
        <taxon>Bacillariophyta</taxon>
        <taxon>Coscinodiscophyceae</taxon>
        <taxon>Thalassiosirophycidae</taxon>
        <taxon>Thalassiosirales</taxon>
        <taxon>Thalassiosiraceae</taxon>
        <taxon>Thalassiosira</taxon>
    </lineage>
</organism>
<keyword evidence="2" id="KW-1185">Reference proteome</keyword>
<dbReference type="EMBL" id="AGNL01037027">
    <property type="protein sequence ID" value="EJK53780.1"/>
    <property type="molecule type" value="Genomic_DNA"/>
</dbReference>
<reference evidence="1 2" key="1">
    <citation type="journal article" date="2012" name="Genome Biol.">
        <title>Genome and low-iron response of an oceanic diatom adapted to chronic iron limitation.</title>
        <authorList>
            <person name="Lommer M."/>
            <person name="Specht M."/>
            <person name="Roy A.S."/>
            <person name="Kraemer L."/>
            <person name="Andreson R."/>
            <person name="Gutowska M.A."/>
            <person name="Wolf J."/>
            <person name="Bergner S.V."/>
            <person name="Schilhabel M.B."/>
            <person name="Klostermeier U.C."/>
            <person name="Beiko R.G."/>
            <person name="Rosenstiel P."/>
            <person name="Hippler M."/>
            <person name="Laroche J."/>
        </authorList>
    </citation>
    <scope>NUCLEOTIDE SEQUENCE [LARGE SCALE GENOMIC DNA]</scope>
    <source>
        <strain evidence="1 2">CCMP1005</strain>
    </source>
</reference>
<dbReference type="AlphaFoldDB" id="K0RKR9"/>
<dbReference type="Proteomes" id="UP000266841">
    <property type="component" value="Unassembled WGS sequence"/>
</dbReference>
<sequence length="149" mass="17141">MTRRDRRLELFDARHHNPGMKPGYPKEECEWPRAPRPERLGFSDLLHPEDSPSPLSFHFRAPYSVLLRAKSLIGFNSNAGYEMRACQAGRCKLREIEVVPDRVFWSKPPVFLQSDLGRSSNFIELIDQTVGPDTDIIYLKHLILGDAVH</sequence>
<name>K0RKR9_THAOC</name>
<proteinExistence type="predicted"/>
<evidence type="ECO:0000313" key="1">
    <source>
        <dbReference type="EMBL" id="EJK53780.1"/>
    </source>
</evidence>
<gene>
    <name evidence="1" type="ORF">THAOC_26707</name>
</gene>
<comment type="caution">
    <text evidence="1">The sequence shown here is derived from an EMBL/GenBank/DDBJ whole genome shotgun (WGS) entry which is preliminary data.</text>
</comment>
<protein>
    <submittedName>
        <fullName evidence="1">Uncharacterized protein</fullName>
    </submittedName>
</protein>